<feature type="domain" description="HTH cro/C1-type" evidence="2">
    <location>
        <begin position="9"/>
        <end position="63"/>
    </location>
</feature>
<dbReference type="Gene3D" id="1.10.260.40">
    <property type="entry name" value="lambda repressor-like DNA-binding domains"/>
    <property type="match status" value="1"/>
</dbReference>
<reference evidence="3 4" key="1">
    <citation type="submission" date="2019-01" db="EMBL/GenBank/DDBJ databases">
        <title>Chengkuizengella sp. nov., isolated from deep-sea sediment of East Pacific Ocean.</title>
        <authorList>
            <person name="Yang J."/>
            <person name="Lai Q."/>
            <person name="Shao Z."/>
        </authorList>
    </citation>
    <scope>NUCLEOTIDE SEQUENCE [LARGE SCALE GENOMIC DNA]</scope>
    <source>
        <strain evidence="3 4">YPA3-1-1</strain>
    </source>
</reference>
<comment type="similarity">
    <text evidence="1">Belongs to the short-chain fatty acyl-CoA assimilation regulator (ScfR) family.</text>
</comment>
<dbReference type="InterPro" id="IPR052345">
    <property type="entry name" value="Rad_response_metalloprotease"/>
</dbReference>
<name>A0A6N9Q8M5_9BACL</name>
<evidence type="ECO:0000313" key="4">
    <source>
        <dbReference type="Proteomes" id="UP000448943"/>
    </source>
</evidence>
<dbReference type="Gene3D" id="1.10.10.2910">
    <property type="match status" value="1"/>
</dbReference>
<dbReference type="OrthoDB" id="9816277at2"/>
<comment type="caution">
    <text evidence="3">The sequence shown here is derived from an EMBL/GenBank/DDBJ whole genome shotgun (WGS) entry which is preliminary data.</text>
</comment>
<evidence type="ECO:0000256" key="1">
    <source>
        <dbReference type="ARBA" id="ARBA00007227"/>
    </source>
</evidence>
<accession>A0A6N9Q8M5</accession>
<dbReference type="PROSITE" id="PS50943">
    <property type="entry name" value="HTH_CROC1"/>
    <property type="match status" value="1"/>
</dbReference>
<evidence type="ECO:0000259" key="2">
    <source>
        <dbReference type="PROSITE" id="PS50943"/>
    </source>
</evidence>
<dbReference type="InterPro" id="IPR010359">
    <property type="entry name" value="IrrE_HExxH"/>
</dbReference>
<proteinExistence type="inferred from homology"/>
<sequence length="384" mass="45155">MLKFNPDRLRSARLYEGYTIEELAKKTSVSKQAISQYENDNNDPSLETLMALMHTLDFPREYFYGEDEETRNVNTFFRSLFTTSKKERKAQEEKLKRLTQIYQAINKYVKFPKTNIPEITDDMINDIESLTMYLREYWSLGDEPISNMVYVLEKNGFIVTSLPTNTKKIDACSNLQVVKSEEKCIVVLGNDKRTAVRRQFDCTHELGHLVMHKWALDMETVTREKYKVIEKQADQFASSFLLPKEAFLNDLIYPNRIEYYIELKKKWKVSIQAMIIRAYNLDVLSYNQYQYLMRQVGARKWRTEEPLDDKIPIPEPTALNKAVNLIINHNVLTPREFLKEINMNQEKTELLLGLDKGTLSEKKEENDLIIELKTDKQDIQKVKA</sequence>
<keyword evidence="4" id="KW-1185">Reference proteome</keyword>
<dbReference type="InterPro" id="IPR001387">
    <property type="entry name" value="Cro/C1-type_HTH"/>
</dbReference>
<dbReference type="RefSeq" id="WP_160648067.1">
    <property type="nucleotide sequence ID" value="NZ_SIJB01000071.1"/>
</dbReference>
<dbReference type="InterPro" id="IPR010982">
    <property type="entry name" value="Lambda_DNA-bd_dom_sf"/>
</dbReference>
<organism evidence="3 4">
    <name type="scientific">Chengkuizengella marina</name>
    <dbReference type="NCBI Taxonomy" id="2507566"/>
    <lineage>
        <taxon>Bacteria</taxon>
        <taxon>Bacillati</taxon>
        <taxon>Bacillota</taxon>
        <taxon>Bacilli</taxon>
        <taxon>Bacillales</taxon>
        <taxon>Paenibacillaceae</taxon>
        <taxon>Chengkuizengella</taxon>
    </lineage>
</organism>
<dbReference type="Proteomes" id="UP000448943">
    <property type="component" value="Unassembled WGS sequence"/>
</dbReference>
<gene>
    <name evidence="3" type="ORF">ERL59_20165</name>
</gene>
<dbReference type="PANTHER" id="PTHR43236:SF1">
    <property type="entry name" value="BLL7220 PROTEIN"/>
    <property type="match status" value="1"/>
</dbReference>
<dbReference type="Pfam" id="PF06114">
    <property type="entry name" value="Peptidase_M78"/>
    <property type="match status" value="1"/>
</dbReference>
<evidence type="ECO:0000313" key="3">
    <source>
        <dbReference type="EMBL" id="NBI31246.1"/>
    </source>
</evidence>
<dbReference type="SMART" id="SM00530">
    <property type="entry name" value="HTH_XRE"/>
    <property type="match status" value="1"/>
</dbReference>
<dbReference type="SUPFAM" id="SSF47413">
    <property type="entry name" value="lambda repressor-like DNA-binding domains"/>
    <property type="match status" value="1"/>
</dbReference>
<dbReference type="CDD" id="cd00093">
    <property type="entry name" value="HTH_XRE"/>
    <property type="match status" value="1"/>
</dbReference>
<dbReference type="GO" id="GO:0003677">
    <property type="term" value="F:DNA binding"/>
    <property type="evidence" value="ECO:0007669"/>
    <property type="project" value="InterPro"/>
</dbReference>
<dbReference type="AlphaFoldDB" id="A0A6N9Q8M5"/>
<dbReference type="EMBL" id="SIJB01000071">
    <property type="protein sequence ID" value="NBI31246.1"/>
    <property type="molecule type" value="Genomic_DNA"/>
</dbReference>
<protein>
    <submittedName>
        <fullName evidence="3">ImmA/IrrE family metallo-endopeptidase</fullName>
    </submittedName>
</protein>
<dbReference type="PANTHER" id="PTHR43236">
    <property type="entry name" value="ANTITOXIN HIGA1"/>
    <property type="match status" value="1"/>
</dbReference>
<dbReference type="Pfam" id="PF01381">
    <property type="entry name" value="HTH_3"/>
    <property type="match status" value="1"/>
</dbReference>